<protein>
    <recommendedName>
        <fullName evidence="1">AB hydrolase-1 domain-containing protein</fullName>
    </recommendedName>
</protein>
<name>W9WTY5_9EURO</name>
<proteinExistence type="predicted"/>
<evidence type="ECO:0000313" key="3">
    <source>
        <dbReference type="Proteomes" id="UP000019471"/>
    </source>
</evidence>
<feature type="domain" description="AB hydrolase-1" evidence="1">
    <location>
        <begin position="3"/>
        <end position="228"/>
    </location>
</feature>
<dbReference type="EMBL" id="AMGX01000007">
    <property type="protein sequence ID" value="EXJ71378.1"/>
    <property type="molecule type" value="Genomic_DNA"/>
</dbReference>
<keyword evidence="3" id="KW-1185">Reference proteome</keyword>
<dbReference type="Pfam" id="PF00561">
    <property type="entry name" value="Abhydrolase_1"/>
    <property type="match status" value="1"/>
</dbReference>
<dbReference type="Gene3D" id="3.40.50.1820">
    <property type="entry name" value="alpha/beta hydrolase"/>
    <property type="match status" value="1"/>
</dbReference>
<dbReference type="HOGENOM" id="CLU_020336_4_0_1"/>
<accession>W9WTY5</accession>
<dbReference type="Proteomes" id="UP000019471">
    <property type="component" value="Unassembled WGS sequence"/>
</dbReference>
<dbReference type="STRING" id="1182543.W9WTY5"/>
<dbReference type="RefSeq" id="XP_007743977.1">
    <property type="nucleotide sequence ID" value="XM_007745787.1"/>
</dbReference>
<evidence type="ECO:0000259" key="1">
    <source>
        <dbReference type="Pfam" id="PF00561"/>
    </source>
</evidence>
<reference evidence="2 3" key="1">
    <citation type="submission" date="2013-03" db="EMBL/GenBank/DDBJ databases">
        <title>The Genome Sequence of Cladophialophora psammophila CBS 110553.</title>
        <authorList>
            <consortium name="The Broad Institute Genomics Platform"/>
            <person name="Cuomo C."/>
            <person name="de Hoog S."/>
            <person name="Gorbushina A."/>
            <person name="Walker B."/>
            <person name="Young S.K."/>
            <person name="Zeng Q."/>
            <person name="Gargeya S."/>
            <person name="Fitzgerald M."/>
            <person name="Haas B."/>
            <person name="Abouelleil A."/>
            <person name="Allen A.W."/>
            <person name="Alvarado L."/>
            <person name="Arachchi H.M."/>
            <person name="Berlin A.M."/>
            <person name="Chapman S.B."/>
            <person name="Gainer-Dewar J."/>
            <person name="Goldberg J."/>
            <person name="Griggs A."/>
            <person name="Gujja S."/>
            <person name="Hansen M."/>
            <person name="Howarth C."/>
            <person name="Imamovic A."/>
            <person name="Ireland A."/>
            <person name="Larimer J."/>
            <person name="McCowan C."/>
            <person name="Murphy C."/>
            <person name="Pearson M."/>
            <person name="Poon T.W."/>
            <person name="Priest M."/>
            <person name="Roberts A."/>
            <person name="Saif S."/>
            <person name="Shea T."/>
            <person name="Sisk P."/>
            <person name="Sykes S."/>
            <person name="Wortman J."/>
            <person name="Nusbaum C."/>
            <person name="Birren B."/>
        </authorList>
    </citation>
    <scope>NUCLEOTIDE SEQUENCE [LARGE SCALE GENOMIC DNA]</scope>
    <source>
        <strain evidence="2 3">CBS 110553</strain>
    </source>
</reference>
<dbReference type="InterPro" id="IPR000073">
    <property type="entry name" value="AB_hydrolase_1"/>
</dbReference>
<dbReference type="OrthoDB" id="8119704at2759"/>
<dbReference type="GeneID" id="19189904"/>
<organism evidence="2 3">
    <name type="scientific">Cladophialophora psammophila CBS 110553</name>
    <dbReference type="NCBI Taxonomy" id="1182543"/>
    <lineage>
        <taxon>Eukaryota</taxon>
        <taxon>Fungi</taxon>
        <taxon>Dikarya</taxon>
        <taxon>Ascomycota</taxon>
        <taxon>Pezizomycotina</taxon>
        <taxon>Eurotiomycetes</taxon>
        <taxon>Chaetothyriomycetidae</taxon>
        <taxon>Chaetothyriales</taxon>
        <taxon>Herpotrichiellaceae</taxon>
        <taxon>Cladophialophora</taxon>
    </lineage>
</organism>
<dbReference type="SUPFAM" id="SSF53474">
    <property type="entry name" value="alpha/beta-Hydrolases"/>
    <property type="match status" value="1"/>
</dbReference>
<dbReference type="AlphaFoldDB" id="W9WTY5"/>
<comment type="caution">
    <text evidence="2">The sequence shown here is derived from an EMBL/GenBank/DDBJ whole genome shotgun (WGS) entry which is preliminary data.</text>
</comment>
<dbReference type="InterPro" id="IPR029058">
    <property type="entry name" value="AB_hydrolase_fold"/>
</dbReference>
<dbReference type="InterPro" id="IPR050471">
    <property type="entry name" value="AB_hydrolase"/>
</dbReference>
<dbReference type="PANTHER" id="PTHR43433">
    <property type="entry name" value="HYDROLASE, ALPHA/BETA FOLD FAMILY PROTEIN"/>
    <property type="match status" value="1"/>
</dbReference>
<evidence type="ECO:0000313" key="2">
    <source>
        <dbReference type="EMBL" id="EXJ71378.1"/>
    </source>
</evidence>
<dbReference type="PANTHER" id="PTHR43433:SF5">
    <property type="entry name" value="AB HYDROLASE-1 DOMAIN-CONTAINING PROTEIN"/>
    <property type="match status" value="1"/>
</dbReference>
<gene>
    <name evidence="2" type="ORF">A1O5_05185</name>
</gene>
<sequence length="258" mass="28570">MLAKARTVIILDNAGVGRNSGEGPETFQGWADDLICFVEALGLRKFDLLGFFLDGYCAQMTALTAPHLIRKLILSSTDSAIPWADYVAGVVWPREDPSAEALKVLAEAETSEHGPRALAFSMFDDDDQGYAAFNQAWASVQERKAESLILDLLYRYGAAQRQLEAAIDSFNKNPRAAFDRVGELKTPVLVANGDNDMVIPTSQSWKLYHQIPIAQLITYPHAGHGFIWQYAQLYAMHINMFLAEMSLTHICPSCNRAA</sequence>